<keyword evidence="2" id="KW-0328">Glycosyltransferase</keyword>
<feature type="binding site" evidence="9">
    <location>
        <position position="125"/>
    </location>
    <ligand>
        <name>UDP-alpha-D-glucose</name>
        <dbReference type="ChEBI" id="CHEBI:58885"/>
    </ligand>
</feature>
<evidence type="ECO:0000256" key="8">
    <source>
        <dbReference type="PIRSR" id="PIRSR605150-1"/>
    </source>
</evidence>
<keyword evidence="6 11" id="KW-0472">Membrane</keyword>
<evidence type="ECO:0000256" key="7">
    <source>
        <dbReference type="ARBA" id="ARBA00023316"/>
    </source>
</evidence>
<evidence type="ECO:0000256" key="10">
    <source>
        <dbReference type="PIRSR" id="PIRSR605150-3"/>
    </source>
</evidence>
<evidence type="ECO:0000256" key="4">
    <source>
        <dbReference type="ARBA" id="ARBA00022692"/>
    </source>
</evidence>
<dbReference type="SUPFAM" id="SSF53448">
    <property type="entry name" value="Nucleotide-diphospho-sugar transferases"/>
    <property type="match status" value="1"/>
</dbReference>
<keyword evidence="5 11" id="KW-1133">Transmembrane helix</keyword>
<feature type="active site" evidence="8">
    <location>
        <position position="456"/>
    </location>
</feature>
<evidence type="ECO:0000313" key="12">
    <source>
        <dbReference type="Proteomes" id="UP001652660"/>
    </source>
</evidence>
<feature type="binding site" evidence="10">
    <location>
        <position position="314"/>
    </location>
    <ligand>
        <name>Mn(2+)</name>
        <dbReference type="ChEBI" id="CHEBI:29035"/>
    </ligand>
</feature>
<dbReference type="AlphaFoldDB" id="A0A6P6X0P9"/>
<proteinExistence type="predicted"/>
<dbReference type="GO" id="GO:0030244">
    <property type="term" value="P:cellulose biosynthetic process"/>
    <property type="evidence" value="ECO:0007669"/>
    <property type="project" value="InterPro"/>
</dbReference>
<keyword evidence="3" id="KW-0808">Transferase</keyword>
<dbReference type="GO" id="GO:0012505">
    <property type="term" value="C:endomembrane system"/>
    <property type="evidence" value="ECO:0007669"/>
    <property type="project" value="UniProtKB-SubCell"/>
</dbReference>
<keyword evidence="7" id="KW-0961">Cell wall biogenesis/degradation</keyword>
<dbReference type="GO" id="GO:0016760">
    <property type="term" value="F:cellulose synthase (UDP-forming) activity"/>
    <property type="evidence" value="ECO:0007669"/>
    <property type="project" value="InterPro"/>
</dbReference>
<name>A0A6P6X0P9_COFAR</name>
<dbReference type="GO" id="GO:0071555">
    <property type="term" value="P:cell wall organization"/>
    <property type="evidence" value="ECO:0007669"/>
    <property type="project" value="UniProtKB-KW"/>
</dbReference>
<evidence type="ECO:0000256" key="2">
    <source>
        <dbReference type="ARBA" id="ARBA00022676"/>
    </source>
</evidence>
<dbReference type="InterPro" id="IPR029044">
    <property type="entry name" value="Nucleotide-diphossugar_trans"/>
</dbReference>
<feature type="binding site" evidence="9">
    <location>
        <position position="154"/>
    </location>
    <ligand>
        <name>UDP-alpha-D-glucose</name>
        <dbReference type="ChEBI" id="CHEBI:58885"/>
    </ligand>
</feature>
<feature type="transmembrane region" description="Helical" evidence="11">
    <location>
        <begin position="691"/>
        <end position="710"/>
    </location>
</feature>
<feature type="transmembrane region" description="Helical" evidence="11">
    <location>
        <begin position="527"/>
        <end position="546"/>
    </location>
</feature>
<feature type="transmembrane region" description="Helical" evidence="11">
    <location>
        <begin position="606"/>
        <end position="628"/>
    </location>
</feature>
<sequence length="742" mass="84682">MKFYKISRELMEPSTMLKAPFHSIRPMRRTVFNHLFAVVYTIALLFLLYHHGFKLLSSTTFPSFFISISMFISDLLLAFLWFTAQGFRIRPVTREVFPENLEEMIDKKDFPAIDIFICTSDPYKEPPIDIVNTALSVMAYDYPTEKLSIYVSDDGGSELTLFAIMEAAKFGAHWLAFCRENKVLDRSPAEFFRLQETKNSKTEKIKTMYEDMKRRIENVVENGKVAQYITSQQEHEAFSPWTKTFTHRDHPTVIQVLLESGKDIDVSGHSMPNLIYVTREKSITSPHHYKAGALNTLLRVSALMTNAPIILTLDCDMFSNNPRTPYNVLCYFMDNSIRPKLAYVQFPQCFHGVNKNDIYSSEMQRGFHINTKGMDGLTGPHCMGTGCFFMRRALFGGPSAMLQPEMPQLSPDHVVSSPIRSQHILELAKIVAGCNYEFQTNWGEQMGFRYGSLVEDLYTGYRLHCQGWKSIFCQPQRAAFLGNIPISLLEALNQVKRWAVGHLQFSFSKYSPLTFGIQAMGGMSLDYIQYGFLPLWSVSITIYTFLPQLTLLNGIYIFPKVTSPWFFLYAFLFLGAYAQDCLEFLFSQATLRRWWSEQRIWLIRGLTCYLFGTLEYLMQILGIATHGFNVTSKAVDDEQSKRYYQGLFEFGVPSPIFLPLATAAIISFAAFLYGTMLVLKGGNTEDVFVQLFIAGFGVLNCLPIYEAMIIRTDKGKMPTKTTITSIIIASGLYLAAFLMLQI</sequence>
<dbReference type="RefSeq" id="XP_027119362.1">
    <property type="nucleotide sequence ID" value="XM_027263561.2"/>
</dbReference>
<dbReference type="PANTHER" id="PTHR13301">
    <property type="entry name" value="X-BOX TRANSCRIPTION FACTOR-RELATED"/>
    <property type="match status" value="1"/>
</dbReference>
<feature type="binding site" evidence="10">
    <location>
        <position position="290"/>
    </location>
    <ligand>
        <name>Mn(2+)</name>
        <dbReference type="ChEBI" id="CHEBI:29035"/>
    </ligand>
</feature>
<dbReference type="Proteomes" id="UP001652660">
    <property type="component" value="Chromosome 3e"/>
</dbReference>
<reference evidence="13" key="2">
    <citation type="submission" date="2025-08" db="UniProtKB">
        <authorList>
            <consortium name="RefSeq"/>
        </authorList>
    </citation>
    <scope>IDENTIFICATION</scope>
    <source>
        <tissue evidence="13">Leaves</tissue>
    </source>
</reference>
<dbReference type="GO" id="GO:0016020">
    <property type="term" value="C:membrane"/>
    <property type="evidence" value="ECO:0007669"/>
    <property type="project" value="InterPro"/>
</dbReference>
<feature type="transmembrane region" description="Helical" evidence="11">
    <location>
        <begin position="31"/>
        <end position="49"/>
    </location>
</feature>
<dbReference type="FunFam" id="3.90.550.10:FF:000135">
    <property type="entry name" value="Cellulose synthase-like protein G3"/>
    <property type="match status" value="1"/>
</dbReference>
<feature type="transmembrane region" description="Helical" evidence="11">
    <location>
        <begin position="656"/>
        <end position="679"/>
    </location>
</feature>
<feature type="binding site" evidence="9">
    <location>
        <position position="124"/>
    </location>
    <ligand>
        <name>UDP-alpha-D-glucose</name>
        <dbReference type="ChEBI" id="CHEBI:58885"/>
    </ligand>
</feature>
<organism evidence="12 13">
    <name type="scientific">Coffea arabica</name>
    <name type="common">Arabian coffee</name>
    <dbReference type="NCBI Taxonomy" id="13443"/>
    <lineage>
        <taxon>Eukaryota</taxon>
        <taxon>Viridiplantae</taxon>
        <taxon>Streptophyta</taxon>
        <taxon>Embryophyta</taxon>
        <taxon>Tracheophyta</taxon>
        <taxon>Spermatophyta</taxon>
        <taxon>Magnoliopsida</taxon>
        <taxon>eudicotyledons</taxon>
        <taxon>Gunneridae</taxon>
        <taxon>Pentapetalae</taxon>
        <taxon>asterids</taxon>
        <taxon>lamiids</taxon>
        <taxon>Gentianales</taxon>
        <taxon>Rubiaceae</taxon>
        <taxon>Ixoroideae</taxon>
        <taxon>Gardenieae complex</taxon>
        <taxon>Bertiereae - Coffeeae clade</taxon>
        <taxon>Coffeeae</taxon>
        <taxon>Coffea</taxon>
    </lineage>
</organism>
<evidence type="ECO:0000313" key="13">
    <source>
        <dbReference type="RefSeq" id="XP_027119362.1"/>
    </source>
</evidence>
<dbReference type="GeneID" id="113736540"/>
<dbReference type="InterPro" id="IPR005150">
    <property type="entry name" value="Cellulose_synth"/>
</dbReference>
<feature type="active site" evidence="8">
    <location>
        <position position="154"/>
    </location>
</feature>
<accession>A0A6P6X0P9</accession>
<feature type="transmembrane region" description="Helical" evidence="11">
    <location>
        <begin position="722"/>
        <end position="740"/>
    </location>
</feature>
<evidence type="ECO:0000256" key="6">
    <source>
        <dbReference type="ARBA" id="ARBA00023136"/>
    </source>
</evidence>
<keyword evidence="4 11" id="KW-0812">Transmembrane</keyword>
<evidence type="ECO:0000256" key="3">
    <source>
        <dbReference type="ARBA" id="ARBA00022679"/>
    </source>
</evidence>
<evidence type="ECO:0000256" key="11">
    <source>
        <dbReference type="SAM" id="Phobius"/>
    </source>
</evidence>
<feature type="transmembrane region" description="Helical" evidence="11">
    <location>
        <begin position="61"/>
        <end position="84"/>
    </location>
</feature>
<evidence type="ECO:0000256" key="1">
    <source>
        <dbReference type="ARBA" id="ARBA00004127"/>
    </source>
</evidence>
<reference evidence="12" key="1">
    <citation type="journal article" date="2025" name="Foods">
        <title>Unveiling the Microbial Signatures of Arabica Coffee Cherries: Insights into Ripeness Specific Diversity, Functional Traits, and Implications for Quality and Safety.</title>
        <authorList>
            <consortium name="RefSeq"/>
            <person name="Tenea G.N."/>
            <person name="Cifuentes V."/>
            <person name="Reyes P."/>
            <person name="Cevallos-Vallejos M."/>
        </authorList>
    </citation>
    <scope>NUCLEOTIDE SEQUENCE [LARGE SCALE GENOMIC DNA]</scope>
</reference>
<dbReference type="Pfam" id="PF03552">
    <property type="entry name" value="Cellulose_synt"/>
    <property type="match status" value="2"/>
</dbReference>
<comment type="subcellular location">
    <subcellularLocation>
        <location evidence="1">Endomembrane system</location>
        <topology evidence="1">Multi-pass membrane protein</topology>
    </subcellularLocation>
</comment>
<dbReference type="Gene3D" id="3.90.550.10">
    <property type="entry name" value="Spore Coat Polysaccharide Biosynthesis Protein SpsA, Chain A"/>
    <property type="match status" value="2"/>
</dbReference>
<keyword evidence="12" id="KW-1185">Reference proteome</keyword>
<evidence type="ECO:0000256" key="5">
    <source>
        <dbReference type="ARBA" id="ARBA00022989"/>
    </source>
</evidence>
<gene>
    <name evidence="13" type="primary">LOC113736540</name>
</gene>
<feature type="transmembrane region" description="Helical" evidence="11">
    <location>
        <begin position="566"/>
        <end position="586"/>
    </location>
</feature>
<dbReference type="OrthoDB" id="72851at2759"/>
<protein>
    <submittedName>
        <fullName evidence="13">Cellulose synthase-like protein G3</fullName>
    </submittedName>
</protein>
<evidence type="ECO:0000256" key="9">
    <source>
        <dbReference type="PIRSR" id="PIRSR605150-2"/>
    </source>
</evidence>